<dbReference type="AlphaFoldDB" id="A0AAD2D6L6"/>
<proteinExistence type="predicted"/>
<organism evidence="2 3">
    <name type="scientific">Euplotes crassus</name>
    <dbReference type="NCBI Taxonomy" id="5936"/>
    <lineage>
        <taxon>Eukaryota</taxon>
        <taxon>Sar</taxon>
        <taxon>Alveolata</taxon>
        <taxon>Ciliophora</taxon>
        <taxon>Intramacronucleata</taxon>
        <taxon>Spirotrichea</taxon>
        <taxon>Hypotrichia</taxon>
        <taxon>Euplotida</taxon>
        <taxon>Euplotidae</taxon>
        <taxon>Moneuplotes</taxon>
    </lineage>
</organism>
<evidence type="ECO:0000313" key="3">
    <source>
        <dbReference type="Proteomes" id="UP001295684"/>
    </source>
</evidence>
<reference evidence="2" key="1">
    <citation type="submission" date="2023-07" db="EMBL/GenBank/DDBJ databases">
        <authorList>
            <consortium name="AG Swart"/>
            <person name="Singh M."/>
            <person name="Singh A."/>
            <person name="Seah K."/>
            <person name="Emmerich C."/>
        </authorList>
    </citation>
    <scope>NUCLEOTIDE SEQUENCE</scope>
    <source>
        <strain evidence="2">DP1</strain>
    </source>
</reference>
<accession>A0AAD2D6L6</accession>
<keyword evidence="3" id="KW-1185">Reference proteome</keyword>
<dbReference type="Proteomes" id="UP001295684">
    <property type="component" value="Unassembled WGS sequence"/>
</dbReference>
<evidence type="ECO:0000256" key="1">
    <source>
        <dbReference type="SAM" id="MobiDB-lite"/>
    </source>
</evidence>
<comment type="caution">
    <text evidence="2">The sequence shown here is derived from an EMBL/GenBank/DDBJ whole genome shotgun (WGS) entry which is preliminary data.</text>
</comment>
<sequence length="118" mass="13670">MSFNFDKDATDNFATEDFLLLRLMEEIAEIEQEIKLKTKSMENRVDLVTRILRSRNKGGQKLHEMIENEPLRKAIESFLLKIKADNVIPLGYIDGFVQPDPNEEDAGEQENKDEEAKE</sequence>
<feature type="compositionally biased region" description="Acidic residues" evidence="1">
    <location>
        <begin position="101"/>
        <end position="118"/>
    </location>
</feature>
<evidence type="ECO:0000313" key="2">
    <source>
        <dbReference type="EMBL" id="CAI2382567.1"/>
    </source>
</evidence>
<feature type="region of interest" description="Disordered" evidence="1">
    <location>
        <begin position="95"/>
        <end position="118"/>
    </location>
</feature>
<name>A0AAD2D6L6_EUPCR</name>
<protein>
    <submittedName>
        <fullName evidence="2">Uncharacterized protein</fullName>
    </submittedName>
</protein>
<dbReference type="EMBL" id="CAMPGE010024753">
    <property type="protein sequence ID" value="CAI2382567.1"/>
    <property type="molecule type" value="Genomic_DNA"/>
</dbReference>
<gene>
    <name evidence="2" type="ORF">ECRASSUSDP1_LOCUS24045</name>
</gene>